<dbReference type="STRING" id="1514904.SU32_15095"/>
<evidence type="ECO:0000313" key="3">
    <source>
        <dbReference type="Proteomes" id="UP000038011"/>
    </source>
</evidence>
<accession>A0A0M9GKX8</accession>
<protein>
    <submittedName>
        <fullName evidence="2">Uncharacterized protein</fullName>
    </submittedName>
</protein>
<comment type="caution">
    <text evidence="2">The sequence shown here is derived from an EMBL/GenBank/DDBJ whole genome shotgun (WGS) entry which is preliminary data.</text>
</comment>
<feature type="transmembrane region" description="Helical" evidence="1">
    <location>
        <begin position="20"/>
        <end position="41"/>
    </location>
</feature>
<dbReference type="RefSeq" id="WP_054000213.1">
    <property type="nucleotide sequence ID" value="NZ_JXMU01000028.1"/>
</dbReference>
<gene>
    <name evidence="2" type="ORF">SU32_15095</name>
</gene>
<dbReference type="AlphaFoldDB" id="A0A0M9GKX8"/>
<name>A0A0M9GKX8_9HYPH</name>
<evidence type="ECO:0000313" key="2">
    <source>
        <dbReference type="EMBL" id="KPB00143.1"/>
    </source>
</evidence>
<dbReference type="PATRIC" id="fig|1514904.3.peg.2162"/>
<evidence type="ECO:0000256" key="1">
    <source>
        <dbReference type="SAM" id="Phobius"/>
    </source>
</evidence>
<keyword evidence="1" id="KW-0812">Transmembrane</keyword>
<dbReference type="EMBL" id="JXMU01000028">
    <property type="protein sequence ID" value="KPB00143.1"/>
    <property type="molecule type" value="Genomic_DNA"/>
</dbReference>
<sequence length="248" mass="27600">MPAQAISPSEENISQGMPRIVWRVFSVFGILAILSLALYLFGSFYGERMSHAGHSTDETVLSVFIGNDGFEIPANMIRHADQRNSGSTSRLDIYLHWPTQSGYSVELAPAFREADPKKIELVMAGLTKRRSFLDMADRFQPVYLDAIDQSKIKKLKNGLYVAPLLAEYGYVNEKLVYSLAAGADRPEFIARCQASTGDGPALLLPCETDIFIGNNTEAKFRFATSKLVEWQRFSKEISAFADRISVGK</sequence>
<organism evidence="2 3">
    <name type="scientific">Ahrensia marina</name>
    <dbReference type="NCBI Taxonomy" id="1514904"/>
    <lineage>
        <taxon>Bacteria</taxon>
        <taxon>Pseudomonadati</taxon>
        <taxon>Pseudomonadota</taxon>
        <taxon>Alphaproteobacteria</taxon>
        <taxon>Hyphomicrobiales</taxon>
        <taxon>Ahrensiaceae</taxon>
        <taxon>Ahrensia</taxon>
    </lineage>
</organism>
<reference evidence="2 3" key="1">
    <citation type="submission" date="2015-01" db="EMBL/GenBank/DDBJ databases">
        <title>Ahrensia donghaiensis sp. nov., a novel dimethylsulphoniopropionate-cleavage bacterium isolated from seawater and emended descriptions of the genus Ahrensia and Ahrensia kielensis.</title>
        <authorList>
            <person name="Liu J."/>
        </authorList>
    </citation>
    <scope>NUCLEOTIDE SEQUENCE [LARGE SCALE GENOMIC DNA]</scope>
    <source>
        <strain evidence="2 3">LZD062</strain>
    </source>
</reference>
<dbReference type="Proteomes" id="UP000038011">
    <property type="component" value="Unassembled WGS sequence"/>
</dbReference>
<proteinExistence type="predicted"/>
<keyword evidence="1" id="KW-1133">Transmembrane helix</keyword>
<keyword evidence="3" id="KW-1185">Reference proteome</keyword>
<keyword evidence="1" id="KW-0472">Membrane</keyword>
<dbReference type="OrthoDB" id="7959514at2"/>